<dbReference type="EMBL" id="JAWPFF010000023">
    <property type="protein sequence ID" value="MDW2908726.1"/>
    <property type="molecule type" value="Genomic_DNA"/>
</dbReference>
<dbReference type="InterPro" id="IPR029063">
    <property type="entry name" value="SAM-dependent_MTases_sf"/>
</dbReference>
<dbReference type="Proteomes" id="UP001276398">
    <property type="component" value="Unassembled WGS sequence"/>
</dbReference>
<protein>
    <recommendedName>
        <fullName evidence="7">Restriction endonuclease subunit M</fullName>
    </recommendedName>
</protein>
<dbReference type="EMBL" id="JAWPFE010000005">
    <property type="protein sequence ID" value="MDW2892588.1"/>
    <property type="molecule type" value="Genomic_DNA"/>
</dbReference>
<proteinExistence type="predicted"/>
<evidence type="ECO:0000313" key="5">
    <source>
        <dbReference type="Proteomes" id="UP001275471"/>
    </source>
</evidence>
<name>A0AAJ2P423_9BACT</name>
<dbReference type="SUPFAM" id="SSF53335">
    <property type="entry name" value="S-adenosyl-L-methionine-dependent methyltransferases"/>
    <property type="match status" value="1"/>
</dbReference>
<evidence type="ECO:0000313" key="2">
    <source>
        <dbReference type="EMBL" id="MDW2892588.1"/>
    </source>
</evidence>
<dbReference type="RefSeq" id="WP_313310306.1">
    <property type="nucleotide sequence ID" value="NZ_CP134941.1"/>
</dbReference>
<accession>A0AAJ2P423</accession>
<organism evidence="2 6">
    <name type="scientific">Mesomycoplasma ovipneumoniae</name>
    <dbReference type="NCBI Taxonomy" id="29562"/>
    <lineage>
        <taxon>Bacteria</taxon>
        <taxon>Bacillati</taxon>
        <taxon>Mycoplasmatota</taxon>
        <taxon>Mycoplasmoidales</taxon>
        <taxon>Metamycoplasmataceae</taxon>
        <taxon>Mesomycoplasma</taxon>
    </lineage>
</organism>
<evidence type="ECO:0000313" key="3">
    <source>
        <dbReference type="EMBL" id="MDW2898311.1"/>
    </source>
</evidence>
<evidence type="ECO:0000313" key="6">
    <source>
        <dbReference type="Proteomes" id="UP001281777"/>
    </source>
</evidence>
<evidence type="ECO:0000313" key="4">
    <source>
        <dbReference type="EMBL" id="MDW2908726.1"/>
    </source>
</evidence>
<dbReference type="EMBL" id="JAWPEX010000009">
    <property type="protein sequence ID" value="MDW2898311.1"/>
    <property type="molecule type" value="Genomic_DNA"/>
</dbReference>
<evidence type="ECO:0000313" key="1">
    <source>
        <dbReference type="EMBL" id="MDW2852800.1"/>
    </source>
</evidence>
<dbReference type="Gene3D" id="3.40.50.150">
    <property type="entry name" value="Vaccinia Virus protein VP39"/>
    <property type="match status" value="1"/>
</dbReference>
<gene>
    <name evidence="1" type="ORF">R7V46_02665</name>
    <name evidence="4" type="ORF">R7V75_03230</name>
    <name evidence="3" type="ORF">R7V77_03145</name>
    <name evidence="2" type="ORF">R7W54_01230</name>
</gene>
<keyword evidence="5" id="KW-1185">Reference proteome</keyword>
<reference evidence="2 5" key="1">
    <citation type="submission" date="2023-10" db="EMBL/GenBank/DDBJ databases">
        <title>Genome sequences of Mycoplasma ovipneumoniae isolated from goats.</title>
        <authorList>
            <person name="Spergser J."/>
        </authorList>
    </citation>
    <scope>NUCLEOTIDE SEQUENCE</scope>
    <source>
        <strain evidence="4 5">1N</strain>
        <strain evidence="1">2167_2</strain>
        <strain evidence="3">279</strain>
        <strain evidence="2">5N</strain>
    </source>
</reference>
<dbReference type="Proteomes" id="UP001281096">
    <property type="component" value="Unassembled WGS sequence"/>
</dbReference>
<dbReference type="Proteomes" id="UP001275471">
    <property type="component" value="Unassembled WGS sequence"/>
</dbReference>
<comment type="caution">
    <text evidence="2">The sequence shown here is derived from an EMBL/GenBank/DDBJ whole genome shotgun (WGS) entry which is preliminary data.</text>
</comment>
<dbReference type="Proteomes" id="UP001281777">
    <property type="component" value="Unassembled WGS sequence"/>
</dbReference>
<dbReference type="AlphaFoldDB" id="A0AAJ2P423"/>
<dbReference type="EMBL" id="JAWPET010000015">
    <property type="protein sequence ID" value="MDW2852800.1"/>
    <property type="molecule type" value="Genomic_DNA"/>
</dbReference>
<sequence>MAFTINVDEGKWSEKVLKTLLIDRTTNRNIIWATDDYISLGEKYNSHYQILFESIVGQNLGVIKPRILKTKEKQDNRTKGKAEVFTPSWVCNAQNNLVDNAWFESENIFNREIEKSWETNTEKIKFPNKKNKTWQNYVDERRLEITCGEAPYLVSRYDTVTGKAFELKDRIGMLDRKMRIVAENTSSEEEWLKWSERAFQSIYGFEFQGDSLLIARENLLISYCEYMEENLNRQPTEKELINIAEIISWNIWQMDGLTFKIPYEEATEQFQQLEKFDVREKTKKSLCIIKDWRAKKIHTFQDLVNKGRKKWKKQK</sequence>
<evidence type="ECO:0008006" key="7">
    <source>
        <dbReference type="Google" id="ProtNLM"/>
    </source>
</evidence>